<evidence type="ECO:0000256" key="1">
    <source>
        <dbReference type="ARBA" id="ARBA00004123"/>
    </source>
</evidence>
<comment type="subcellular location">
    <subcellularLocation>
        <location evidence="1">Nucleus</location>
    </subcellularLocation>
</comment>
<evidence type="ECO:0000256" key="2">
    <source>
        <dbReference type="ARBA" id="ARBA00023015"/>
    </source>
</evidence>
<dbReference type="SMART" id="SM00774">
    <property type="entry name" value="WRKY"/>
    <property type="match status" value="1"/>
</dbReference>
<evidence type="ECO:0000313" key="8">
    <source>
        <dbReference type="Proteomes" id="UP000036987"/>
    </source>
</evidence>
<dbReference type="OrthoDB" id="1888929at2759"/>
<evidence type="ECO:0000313" key="7">
    <source>
        <dbReference type="EMBL" id="KMZ65586.1"/>
    </source>
</evidence>
<keyword evidence="8" id="KW-1185">Reference proteome</keyword>
<keyword evidence="3" id="KW-0238">DNA-binding</keyword>
<comment type="caution">
    <text evidence="7">The sequence shown here is derived from an EMBL/GenBank/DDBJ whole genome shotgun (WGS) entry which is preliminary data.</text>
</comment>
<dbReference type="STRING" id="29655.A0A0K9P9D0"/>
<organism evidence="7 8">
    <name type="scientific">Zostera marina</name>
    <name type="common">Eelgrass</name>
    <dbReference type="NCBI Taxonomy" id="29655"/>
    <lineage>
        <taxon>Eukaryota</taxon>
        <taxon>Viridiplantae</taxon>
        <taxon>Streptophyta</taxon>
        <taxon>Embryophyta</taxon>
        <taxon>Tracheophyta</taxon>
        <taxon>Spermatophyta</taxon>
        <taxon>Magnoliopsida</taxon>
        <taxon>Liliopsida</taxon>
        <taxon>Zosteraceae</taxon>
        <taxon>Zostera</taxon>
    </lineage>
</organism>
<reference evidence="8" key="1">
    <citation type="journal article" date="2016" name="Nature">
        <title>The genome of the seagrass Zostera marina reveals angiosperm adaptation to the sea.</title>
        <authorList>
            <person name="Olsen J.L."/>
            <person name="Rouze P."/>
            <person name="Verhelst B."/>
            <person name="Lin Y.-C."/>
            <person name="Bayer T."/>
            <person name="Collen J."/>
            <person name="Dattolo E."/>
            <person name="De Paoli E."/>
            <person name="Dittami S."/>
            <person name="Maumus F."/>
            <person name="Michel G."/>
            <person name="Kersting A."/>
            <person name="Lauritano C."/>
            <person name="Lohaus R."/>
            <person name="Toepel M."/>
            <person name="Tonon T."/>
            <person name="Vanneste K."/>
            <person name="Amirebrahimi M."/>
            <person name="Brakel J."/>
            <person name="Bostroem C."/>
            <person name="Chovatia M."/>
            <person name="Grimwood J."/>
            <person name="Jenkins J.W."/>
            <person name="Jueterbock A."/>
            <person name="Mraz A."/>
            <person name="Stam W.T."/>
            <person name="Tice H."/>
            <person name="Bornberg-Bauer E."/>
            <person name="Green P.J."/>
            <person name="Pearson G.A."/>
            <person name="Procaccini G."/>
            <person name="Duarte C.M."/>
            <person name="Schmutz J."/>
            <person name="Reusch T.B.H."/>
            <person name="Van de Peer Y."/>
        </authorList>
    </citation>
    <scope>NUCLEOTIDE SEQUENCE [LARGE SCALE GENOMIC DNA]</scope>
    <source>
        <strain evidence="8">cv. Finnish</strain>
    </source>
</reference>
<evidence type="ECO:0000256" key="5">
    <source>
        <dbReference type="ARBA" id="ARBA00023242"/>
    </source>
</evidence>
<accession>A0A0K9P9D0</accession>
<protein>
    <recommendedName>
        <fullName evidence="6">WRKY domain-containing protein</fullName>
    </recommendedName>
</protein>
<evidence type="ECO:0000259" key="6">
    <source>
        <dbReference type="PROSITE" id="PS50811"/>
    </source>
</evidence>
<dbReference type="PANTHER" id="PTHR32096:SF146">
    <property type="entry name" value="WRKY TRANSCRIPTION FACTOR 19-RELATED"/>
    <property type="match status" value="1"/>
</dbReference>
<dbReference type="AlphaFoldDB" id="A0A0K9P9D0"/>
<gene>
    <name evidence="7" type="ORF">ZOSMA_317G00020</name>
</gene>
<sequence>MENNLIAEINNSRAFVKKLQLLLDQQDLHCLDISSIKSLVNSLTTSIENTMTCTQFAIFQGEQIKQEESPSSVNDTPRVQRSKKRIRRSKEKFNRHVKVTVNLAKGLAESLEDGYHWRKYGQKDILGTKHPKGYFRCTYSQSRQCLATKHVQMSDGDRTVFDITYFGEHSCFPGESKNKETVPPDHDVITENASLSFLDTSVLSLPDMSELFCQDYLTLENEFSFDDANYYLS</sequence>
<dbReference type="PROSITE" id="PS50811">
    <property type="entry name" value="WRKY"/>
    <property type="match status" value="1"/>
</dbReference>
<name>A0A0K9P9D0_ZOSMR</name>
<dbReference type="InterPro" id="IPR044810">
    <property type="entry name" value="WRKY_plant"/>
</dbReference>
<dbReference type="Gene3D" id="2.20.25.80">
    <property type="entry name" value="WRKY domain"/>
    <property type="match status" value="1"/>
</dbReference>
<dbReference type="InterPro" id="IPR003657">
    <property type="entry name" value="WRKY_dom"/>
</dbReference>
<feature type="domain" description="WRKY" evidence="6">
    <location>
        <begin position="106"/>
        <end position="170"/>
    </location>
</feature>
<dbReference type="Proteomes" id="UP000036987">
    <property type="component" value="Unassembled WGS sequence"/>
</dbReference>
<dbReference type="PANTHER" id="PTHR32096">
    <property type="entry name" value="WRKY TRANSCRIPTION FACTOR 30-RELATED-RELATED"/>
    <property type="match status" value="1"/>
</dbReference>
<dbReference type="InterPro" id="IPR036576">
    <property type="entry name" value="WRKY_dom_sf"/>
</dbReference>
<dbReference type="Pfam" id="PF03106">
    <property type="entry name" value="WRKY"/>
    <property type="match status" value="1"/>
</dbReference>
<dbReference type="GO" id="GO:0000976">
    <property type="term" value="F:transcription cis-regulatory region binding"/>
    <property type="evidence" value="ECO:0000318"/>
    <property type="project" value="GO_Central"/>
</dbReference>
<proteinExistence type="predicted"/>
<evidence type="ECO:0000256" key="3">
    <source>
        <dbReference type="ARBA" id="ARBA00023125"/>
    </source>
</evidence>
<dbReference type="GO" id="GO:0003700">
    <property type="term" value="F:DNA-binding transcription factor activity"/>
    <property type="evidence" value="ECO:0000318"/>
    <property type="project" value="GO_Central"/>
</dbReference>
<dbReference type="EMBL" id="LFYR01001027">
    <property type="protein sequence ID" value="KMZ65586.1"/>
    <property type="molecule type" value="Genomic_DNA"/>
</dbReference>
<dbReference type="SUPFAM" id="SSF118290">
    <property type="entry name" value="WRKY DNA-binding domain"/>
    <property type="match status" value="1"/>
</dbReference>
<dbReference type="GO" id="GO:0005634">
    <property type="term" value="C:nucleus"/>
    <property type="evidence" value="ECO:0000318"/>
    <property type="project" value="GO_Central"/>
</dbReference>
<evidence type="ECO:0000256" key="4">
    <source>
        <dbReference type="ARBA" id="ARBA00023163"/>
    </source>
</evidence>
<keyword evidence="2" id="KW-0805">Transcription regulation</keyword>
<keyword evidence="5" id="KW-0539">Nucleus</keyword>
<keyword evidence="4" id="KW-0804">Transcription</keyword>